<accession>A0AA40F1G0</accession>
<evidence type="ECO:0000256" key="3">
    <source>
        <dbReference type="ARBA" id="ARBA00022516"/>
    </source>
</evidence>
<evidence type="ECO:0000256" key="6">
    <source>
        <dbReference type="ARBA" id="ARBA00022946"/>
    </source>
</evidence>
<evidence type="ECO:0000256" key="11">
    <source>
        <dbReference type="ARBA" id="ARBA00038963"/>
    </source>
</evidence>
<dbReference type="InterPro" id="IPR011032">
    <property type="entry name" value="GroES-like_sf"/>
</dbReference>
<evidence type="ECO:0000256" key="8">
    <source>
        <dbReference type="ARBA" id="ARBA00023098"/>
    </source>
</evidence>
<feature type="region of interest" description="Disordered" evidence="13">
    <location>
        <begin position="1"/>
        <end position="32"/>
    </location>
</feature>
<keyword evidence="3" id="KW-0444">Lipid biosynthesis</keyword>
<dbReference type="InterPro" id="IPR036291">
    <property type="entry name" value="NAD(P)-bd_dom_sf"/>
</dbReference>
<comment type="catalytic activity">
    <reaction evidence="12">
        <text>a 2,3-saturated acyl-[ACP] + NADP(+) = a (2E)-enoyl-[ACP] + NADPH + H(+)</text>
        <dbReference type="Rhea" id="RHEA:22564"/>
        <dbReference type="Rhea" id="RHEA-COMP:9925"/>
        <dbReference type="Rhea" id="RHEA-COMP:9926"/>
        <dbReference type="ChEBI" id="CHEBI:15378"/>
        <dbReference type="ChEBI" id="CHEBI:57783"/>
        <dbReference type="ChEBI" id="CHEBI:58349"/>
        <dbReference type="ChEBI" id="CHEBI:78784"/>
        <dbReference type="ChEBI" id="CHEBI:78785"/>
        <dbReference type="EC" id="1.3.1.104"/>
    </reaction>
</comment>
<dbReference type="SMART" id="SM00829">
    <property type="entry name" value="PKS_ER"/>
    <property type="match status" value="1"/>
</dbReference>
<sequence>MPPRPILLRAPAPVRTPTPRRGPLTLPQRRHLSGPYGYTQSRALVCPEFGEPSSSLHLHTHSISPSLPPSTVLLRTLAAPINPSDVNTIQGTYGSLPPLTTLLGTARPSFVPGNEGVLEVVSVGPGVAGFKRGDWAIPAATGLGTWRTHAVVGEREVMRVEPGGGWSAWRMLRDYVDLVGESVKAYGRDPGTEGGAWFIQNGANSAVGRAAVQFGRLWGLRSINVVRERGTEEETRALKEEMVGLGATVVVTEGEFLERGFTERLKGEWTRGGRDPVLLGLNCVGGKSAAQVVRSLGEKGVMVTYGGMSRQSFPFPTGPMIFKRLRFEGFWLSAWAKEHPGEKKKTIEEIVELMRKGQFKSAPVEEVKWDWDTDEKTLKDAVQGTLGGFRSGKGLFVFGET</sequence>
<keyword evidence="5" id="KW-0521">NADP</keyword>
<dbReference type="PANTHER" id="PTHR43981">
    <property type="entry name" value="ENOYL-[ACYL-CARRIER-PROTEIN] REDUCTASE, MITOCHONDRIAL"/>
    <property type="match status" value="1"/>
</dbReference>
<dbReference type="Gene3D" id="3.40.50.720">
    <property type="entry name" value="NAD(P)-binding Rossmann-like Domain"/>
    <property type="match status" value="1"/>
</dbReference>
<dbReference type="GO" id="GO:0141148">
    <property type="term" value="F:enoyl-[acyl-carrier-protein] reductase (NADPH) activity"/>
    <property type="evidence" value="ECO:0007669"/>
    <property type="project" value="UniProtKB-EC"/>
</dbReference>
<evidence type="ECO:0000256" key="2">
    <source>
        <dbReference type="ARBA" id="ARBA00010371"/>
    </source>
</evidence>
<dbReference type="InterPro" id="IPR020843">
    <property type="entry name" value="ER"/>
</dbReference>
<evidence type="ECO:0000256" key="13">
    <source>
        <dbReference type="SAM" id="MobiDB-lite"/>
    </source>
</evidence>
<gene>
    <name evidence="15" type="ORF">B0T18DRAFT_427554</name>
</gene>
<dbReference type="AlphaFoldDB" id="A0AA40F1G0"/>
<comment type="similarity">
    <text evidence="2">Belongs to the zinc-containing alcohol dehydrogenase family. Quinone oxidoreductase subfamily.</text>
</comment>
<name>A0AA40F1G0_9PEZI</name>
<evidence type="ECO:0000256" key="12">
    <source>
        <dbReference type="ARBA" id="ARBA00048843"/>
    </source>
</evidence>
<evidence type="ECO:0000256" key="10">
    <source>
        <dbReference type="ARBA" id="ARBA00023160"/>
    </source>
</evidence>
<dbReference type="PANTHER" id="PTHR43981:SF2">
    <property type="entry name" value="ENOYL-[ACYL-CARRIER-PROTEIN] REDUCTASE, MITOCHONDRIAL"/>
    <property type="match status" value="1"/>
</dbReference>
<evidence type="ECO:0000313" key="15">
    <source>
        <dbReference type="EMBL" id="KAK0749433.1"/>
    </source>
</evidence>
<evidence type="ECO:0000256" key="1">
    <source>
        <dbReference type="ARBA" id="ARBA00004173"/>
    </source>
</evidence>
<evidence type="ECO:0000256" key="7">
    <source>
        <dbReference type="ARBA" id="ARBA00023002"/>
    </source>
</evidence>
<dbReference type="Pfam" id="PF00107">
    <property type="entry name" value="ADH_zinc_N"/>
    <property type="match status" value="1"/>
</dbReference>
<comment type="caution">
    <text evidence="15">The sequence shown here is derived from an EMBL/GenBank/DDBJ whole genome shotgun (WGS) entry which is preliminary data.</text>
</comment>
<dbReference type="InterPro" id="IPR051034">
    <property type="entry name" value="Mito_Enoyl-ACP_Reductase"/>
</dbReference>
<feature type="compositionally biased region" description="Low complexity" evidence="13">
    <location>
        <begin position="1"/>
        <end position="27"/>
    </location>
</feature>
<dbReference type="GO" id="GO:0006633">
    <property type="term" value="P:fatty acid biosynthetic process"/>
    <property type="evidence" value="ECO:0007669"/>
    <property type="project" value="UniProtKB-KW"/>
</dbReference>
<keyword evidence="9" id="KW-0496">Mitochondrion</keyword>
<keyword evidence="6" id="KW-0809">Transit peptide</keyword>
<dbReference type="CDD" id="cd08290">
    <property type="entry name" value="ETR"/>
    <property type="match status" value="1"/>
</dbReference>
<keyword evidence="8" id="KW-0443">Lipid metabolism</keyword>
<dbReference type="SUPFAM" id="SSF51735">
    <property type="entry name" value="NAD(P)-binding Rossmann-fold domains"/>
    <property type="match status" value="1"/>
</dbReference>
<evidence type="ECO:0000256" key="4">
    <source>
        <dbReference type="ARBA" id="ARBA00022832"/>
    </source>
</evidence>
<dbReference type="InterPro" id="IPR013154">
    <property type="entry name" value="ADH-like_N"/>
</dbReference>
<keyword evidence="4" id="KW-0276">Fatty acid metabolism</keyword>
<dbReference type="SUPFAM" id="SSF50129">
    <property type="entry name" value="GroES-like"/>
    <property type="match status" value="1"/>
</dbReference>
<dbReference type="InterPro" id="IPR013149">
    <property type="entry name" value="ADH-like_C"/>
</dbReference>
<evidence type="ECO:0000313" key="16">
    <source>
        <dbReference type="Proteomes" id="UP001172155"/>
    </source>
</evidence>
<keyword evidence="10" id="KW-0275">Fatty acid biosynthesis</keyword>
<reference evidence="15" key="1">
    <citation type="submission" date="2023-06" db="EMBL/GenBank/DDBJ databases">
        <title>Genome-scale phylogeny and comparative genomics of the fungal order Sordariales.</title>
        <authorList>
            <consortium name="Lawrence Berkeley National Laboratory"/>
            <person name="Hensen N."/>
            <person name="Bonometti L."/>
            <person name="Westerberg I."/>
            <person name="Brannstrom I.O."/>
            <person name="Guillou S."/>
            <person name="Cros-Aarteil S."/>
            <person name="Calhoun S."/>
            <person name="Haridas S."/>
            <person name="Kuo A."/>
            <person name="Mondo S."/>
            <person name="Pangilinan J."/>
            <person name="Riley R."/>
            <person name="LaButti K."/>
            <person name="Andreopoulos B."/>
            <person name="Lipzen A."/>
            <person name="Chen C."/>
            <person name="Yanf M."/>
            <person name="Daum C."/>
            <person name="Ng V."/>
            <person name="Clum A."/>
            <person name="Steindorff A."/>
            <person name="Ohm R."/>
            <person name="Martin F."/>
            <person name="Silar P."/>
            <person name="Natvig D."/>
            <person name="Lalanne C."/>
            <person name="Gautier V."/>
            <person name="Ament-velasquez S.L."/>
            <person name="Kruys A."/>
            <person name="Hutchinson M.I."/>
            <person name="Powell A.J."/>
            <person name="Barry K."/>
            <person name="Miller A.N."/>
            <person name="Grigoriev I.V."/>
            <person name="Debuchy R."/>
            <person name="Gladieux P."/>
            <person name="Thoren M.H."/>
            <person name="Johannesson H."/>
        </authorList>
    </citation>
    <scope>NUCLEOTIDE SEQUENCE</scope>
    <source>
        <strain evidence="15">SMH3187-1</strain>
    </source>
</reference>
<comment type="subcellular location">
    <subcellularLocation>
        <location evidence="1">Mitochondrion</location>
    </subcellularLocation>
</comment>
<evidence type="ECO:0000259" key="14">
    <source>
        <dbReference type="SMART" id="SM00829"/>
    </source>
</evidence>
<dbReference type="FunFam" id="3.40.50.720:FF:000112">
    <property type="entry name" value="Enoyl-[acyl-carrier-protein] reductase 1, mitochondrial"/>
    <property type="match status" value="1"/>
</dbReference>
<dbReference type="Pfam" id="PF08240">
    <property type="entry name" value="ADH_N"/>
    <property type="match status" value="1"/>
</dbReference>
<keyword evidence="16" id="KW-1185">Reference proteome</keyword>
<evidence type="ECO:0000256" key="5">
    <source>
        <dbReference type="ARBA" id="ARBA00022857"/>
    </source>
</evidence>
<dbReference type="EMBL" id="JAUKUD010000003">
    <property type="protein sequence ID" value="KAK0749433.1"/>
    <property type="molecule type" value="Genomic_DNA"/>
</dbReference>
<keyword evidence="7" id="KW-0560">Oxidoreductase</keyword>
<evidence type="ECO:0000256" key="9">
    <source>
        <dbReference type="ARBA" id="ARBA00023128"/>
    </source>
</evidence>
<proteinExistence type="inferred from homology"/>
<dbReference type="Proteomes" id="UP001172155">
    <property type="component" value="Unassembled WGS sequence"/>
</dbReference>
<dbReference type="EC" id="1.3.1.104" evidence="11"/>
<organism evidence="15 16">
    <name type="scientific">Schizothecium vesticola</name>
    <dbReference type="NCBI Taxonomy" id="314040"/>
    <lineage>
        <taxon>Eukaryota</taxon>
        <taxon>Fungi</taxon>
        <taxon>Dikarya</taxon>
        <taxon>Ascomycota</taxon>
        <taxon>Pezizomycotina</taxon>
        <taxon>Sordariomycetes</taxon>
        <taxon>Sordariomycetidae</taxon>
        <taxon>Sordariales</taxon>
        <taxon>Schizotheciaceae</taxon>
        <taxon>Schizothecium</taxon>
    </lineage>
</organism>
<protein>
    <recommendedName>
        <fullName evidence="11">enoyl-[acyl-carrier-protein] reductase</fullName>
        <ecNumber evidence="11">1.3.1.104</ecNumber>
    </recommendedName>
</protein>
<dbReference type="Gene3D" id="3.90.180.10">
    <property type="entry name" value="Medium-chain alcohol dehydrogenases, catalytic domain"/>
    <property type="match status" value="1"/>
</dbReference>
<dbReference type="GO" id="GO:0005739">
    <property type="term" value="C:mitochondrion"/>
    <property type="evidence" value="ECO:0007669"/>
    <property type="project" value="UniProtKB-SubCell"/>
</dbReference>
<feature type="domain" description="Enoyl reductase (ER)" evidence="14">
    <location>
        <begin position="53"/>
        <end position="396"/>
    </location>
</feature>